<sequence>MTLLKKTRNCKENGQGNELESLKLVLKKFIDRDELQKRLSSEQIEYFLKNKISFSHAPTVSFKDTEGFYHHLAQRIYRTRNALVHSKEGNVERYKPYQDSQELSKEIPLIKLVAEQVIIYSSTPL</sequence>
<evidence type="ECO:0000313" key="2">
    <source>
        <dbReference type="EMBL" id="CAI3932468.1"/>
    </source>
</evidence>
<proteinExistence type="predicted"/>
<protein>
    <submittedName>
        <fullName evidence="2">Uncharacterized protein</fullName>
    </submittedName>
</protein>
<evidence type="ECO:0000313" key="3">
    <source>
        <dbReference type="Proteomes" id="UP001154255"/>
    </source>
</evidence>
<dbReference type="EMBL" id="CAMXCM010000001">
    <property type="protein sequence ID" value="CAI3932468.1"/>
    <property type="molecule type" value="Genomic_DNA"/>
</dbReference>
<accession>A0A9W4TKU2</accession>
<reference evidence="2" key="1">
    <citation type="submission" date="2022-10" db="EMBL/GenBank/DDBJ databases">
        <authorList>
            <person name="Botero Cardona J."/>
        </authorList>
    </citation>
    <scope>NUCLEOTIDE SEQUENCE</scope>
    <source>
        <strain evidence="2">LMG 31819</strain>
        <strain evidence="1">R-53529</strain>
    </source>
</reference>
<organism evidence="2 3">
    <name type="scientific">Commensalibacter communis</name>
    <dbReference type="NCBI Taxonomy" id="2972786"/>
    <lineage>
        <taxon>Bacteria</taxon>
        <taxon>Pseudomonadati</taxon>
        <taxon>Pseudomonadota</taxon>
        <taxon>Alphaproteobacteria</taxon>
        <taxon>Acetobacterales</taxon>
        <taxon>Acetobacteraceae</taxon>
    </lineage>
</organism>
<keyword evidence="4" id="KW-1185">Reference proteome</keyword>
<dbReference type="RefSeq" id="WP_271788824.1">
    <property type="nucleotide sequence ID" value="NZ_CAMXCM010000001.1"/>
</dbReference>
<evidence type="ECO:0000313" key="4">
    <source>
        <dbReference type="Proteomes" id="UP001154259"/>
    </source>
</evidence>
<dbReference type="AlphaFoldDB" id="A0A9W4TKU2"/>
<name>A0A9W4TKU2_9PROT</name>
<gene>
    <name evidence="1" type="ORF">R53529_LOCUS374</name>
    <name evidence="2" type="ORF">R53530_LOCUS727</name>
</gene>
<dbReference type="Proteomes" id="UP001154255">
    <property type="component" value="Unassembled WGS sequence"/>
</dbReference>
<dbReference type="EMBL" id="CAMXCS010000001">
    <property type="protein sequence ID" value="CAI3928411.1"/>
    <property type="molecule type" value="Genomic_DNA"/>
</dbReference>
<comment type="caution">
    <text evidence="2">The sequence shown here is derived from an EMBL/GenBank/DDBJ whole genome shotgun (WGS) entry which is preliminary data.</text>
</comment>
<dbReference type="Proteomes" id="UP001154259">
    <property type="component" value="Unassembled WGS sequence"/>
</dbReference>
<evidence type="ECO:0000313" key="1">
    <source>
        <dbReference type="EMBL" id="CAI3928411.1"/>
    </source>
</evidence>